<keyword evidence="5" id="KW-1185">Reference proteome</keyword>
<dbReference type="SMART" id="SM00387">
    <property type="entry name" value="HATPase_c"/>
    <property type="match status" value="1"/>
</dbReference>
<gene>
    <name evidence="4" type="ORF">JN12_03011</name>
</gene>
<evidence type="ECO:0000256" key="2">
    <source>
        <dbReference type="SAM" id="Phobius"/>
    </source>
</evidence>
<feature type="coiled-coil region" evidence="1">
    <location>
        <begin position="748"/>
        <end position="775"/>
    </location>
</feature>
<dbReference type="Gene3D" id="3.30.565.10">
    <property type="entry name" value="Histidine kinase-like ATPase, C-terminal domain"/>
    <property type="match status" value="2"/>
</dbReference>
<feature type="coiled-coil region" evidence="1">
    <location>
        <begin position="170"/>
        <end position="197"/>
    </location>
</feature>
<name>A0A562VI46_9BACT</name>
<keyword evidence="2" id="KW-0472">Membrane</keyword>
<organism evidence="4 5">
    <name type="scientific">Geobacter argillaceus</name>
    <dbReference type="NCBI Taxonomy" id="345631"/>
    <lineage>
        <taxon>Bacteria</taxon>
        <taxon>Pseudomonadati</taxon>
        <taxon>Thermodesulfobacteriota</taxon>
        <taxon>Desulfuromonadia</taxon>
        <taxon>Geobacterales</taxon>
        <taxon>Geobacteraceae</taxon>
        <taxon>Geobacter</taxon>
    </lineage>
</organism>
<feature type="domain" description="Histidine kinase" evidence="3">
    <location>
        <begin position="784"/>
        <end position="992"/>
    </location>
</feature>
<comment type="caution">
    <text evidence="4">The sequence shown here is derived from an EMBL/GenBank/DDBJ whole genome shotgun (WGS) entry which is preliminary data.</text>
</comment>
<dbReference type="Proteomes" id="UP000319449">
    <property type="component" value="Unassembled WGS sequence"/>
</dbReference>
<dbReference type="Pfam" id="PF13589">
    <property type="entry name" value="HATPase_c_3"/>
    <property type="match status" value="1"/>
</dbReference>
<dbReference type="InterPro" id="IPR043836">
    <property type="entry name" value="DHp"/>
</dbReference>
<dbReference type="InterPro" id="IPR005467">
    <property type="entry name" value="His_kinase_dom"/>
</dbReference>
<feature type="transmembrane region" description="Helical" evidence="2">
    <location>
        <begin position="107"/>
        <end position="126"/>
    </location>
</feature>
<keyword evidence="2" id="KW-1133">Transmembrane helix</keyword>
<dbReference type="PROSITE" id="PS50109">
    <property type="entry name" value="HIS_KIN"/>
    <property type="match status" value="1"/>
</dbReference>
<evidence type="ECO:0000313" key="5">
    <source>
        <dbReference type="Proteomes" id="UP000319449"/>
    </source>
</evidence>
<evidence type="ECO:0000256" key="1">
    <source>
        <dbReference type="SAM" id="Coils"/>
    </source>
</evidence>
<dbReference type="EMBL" id="VLLN01000020">
    <property type="protein sequence ID" value="TWJ17616.1"/>
    <property type="molecule type" value="Genomic_DNA"/>
</dbReference>
<evidence type="ECO:0000259" key="3">
    <source>
        <dbReference type="PROSITE" id="PS50109"/>
    </source>
</evidence>
<feature type="coiled-coil region" evidence="1">
    <location>
        <begin position="493"/>
        <end position="557"/>
    </location>
</feature>
<dbReference type="InterPro" id="IPR036890">
    <property type="entry name" value="HATPase_C_sf"/>
</dbReference>
<keyword evidence="4" id="KW-0418">Kinase</keyword>
<dbReference type="AlphaFoldDB" id="A0A562VI46"/>
<evidence type="ECO:0000313" key="4">
    <source>
        <dbReference type="EMBL" id="TWJ17616.1"/>
    </source>
</evidence>
<keyword evidence="1" id="KW-0175">Coiled coil</keyword>
<dbReference type="SUPFAM" id="SSF55874">
    <property type="entry name" value="ATPase domain of HSP90 chaperone/DNA topoisomerase II/histidine kinase"/>
    <property type="match status" value="2"/>
</dbReference>
<dbReference type="GO" id="GO:0016301">
    <property type="term" value="F:kinase activity"/>
    <property type="evidence" value="ECO:0007669"/>
    <property type="project" value="UniProtKB-KW"/>
</dbReference>
<dbReference type="CDD" id="cd00075">
    <property type="entry name" value="HATPase"/>
    <property type="match status" value="1"/>
</dbReference>
<keyword evidence="4" id="KW-0808">Transferase</keyword>
<dbReference type="RefSeq" id="WP_145024209.1">
    <property type="nucleotide sequence ID" value="NZ_VLLN01000020.1"/>
</dbReference>
<sequence>MAKLRVRARAVDMLGRQQIAGIPTAIHELFKNAHDAYAERAEVDYFRRTRLLVLRDDGYGMTRDDVENRWLTLGTESRLKANRPDSVDSWTGPKNLPRRVIMGEKGIGRLAIAVIAPITLLLTRAVRPNKKMHNLVVALVHWGLFEQPGLEIGMIDVPIIELPGGTLPTRENVNELISRVRQNIEELREELDETEFSRLNGELDKAKTVAPDKIDATLRNLLKKGEVPLSLSGDGYGTHFILLPTAEELNDDIDGRKDRDPTNIDRFLLGFSNTMTGETPVIRTEFRDHHLDEVPNELIGPSNFFTHHEFNNSDHHISGIFDEYGQFNGTVRIYGESHPFVCNWPEGRGKAIACGPFSIEFSYVMGRQAESQLKAEDHKSIIDKLERIGGLYIFRNGIRILPYGNTDYDFLEIEKRRTKSAQDWFFSYRRMMGYIAISHEDNGKLHEKAGREGFRQNQAYREFRNVLINLFERLALEFFRQTAPQSDAYWEKRNELASQAELLKKQKKKADERRKEFKKLVDDFFKAYEDGEFERRAEKIKTRVERKLERLLTLEDDGALALGVRELEADTGGRLRELEDSVTITKPRGLALTARLEKDWASYQRVSADVREKIITPLRQEINSLIREATASRITDAQRREAALDLLEKQKSELVRDVSALRSDAYAAQEQLRTTLKEVVREEFSQFRETAEKLLIDFTRQTAEDPDKLDDARVTLEQELARIRESEISLLEAIKRQLIEFTEGLRERETVDDRVGALEQKAQRLEEQLEFYSDFAQMGMAVGILQHEFEKTARNMRVAVRDLKPWADGTPDLKKVYTRLRNSFDHLDGYLKLLDPLGRRLNRTKVELSGDEIRLHIRRIFRRLLEENDIELVATDTFLSRKVKCISSSILAAFVNVVDNAIYWVANGAKDEKIIRLDVDSDGFLISNSGPGIEERLRDRIFEFGESSKPGGRGMGLAISRDTLQREGFDLELLQAGSTVEPVFRIKTTQSDNEEEQ</sequence>
<dbReference type="Pfam" id="PF02518">
    <property type="entry name" value="HATPase_c"/>
    <property type="match status" value="1"/>
</dbReference>
<keyword evidence="2" id="KW-0812">Transmembrane</keyword>
<reference evidence="4 5" key="1">
    <citation type="submission" date="2019-07" db="EMBL/GenBank/DDBJ databases">
        <title>Genomic Encyclopedia of Archaeal and Bacterial Type Strains, Phase II (KMG-II): from individual species to whole genera.</title>
        <authorList>
            <person name="Goeker M."/>
        </authorList>
    </citation>
    <scope>NUCLEOTIDE SEQUENCE [LARGE SCALE GENOMIC DNA]</scope>
    <source>
        <strain evidence="4 5">ATCC BAA-1139</strain>
    </source>
</reference>
<feature type="coiled-coil region" evidence="1">
    <location>
        <begin position="637"/>
        <end position="664"/>
    </location>
</feature>
<dbReference type="InterPro" id="IPR003594">
    <property type="entry name" value="HATPase_dom"/>
</dbReference>
<proteinExistence type="predicted"/>
<accession>A0A562VI46</accession>
<dbReference type="Pfam" id="PF19191">
    <property type="entry name" value="HEF_HK"/>
    <property type="match status" value="1"/>
</dbReference>
<dbReference type="OrthoDB" id="9816482at2"/>
<protein>
    <submittedName>
        <fullName evidence="4">Histidine kinase/DNA gyrase B/HSP90-like ATPase</fullName>
    </submittedName>
</protein>